<comment type="caution">
    <text evidence="1">The sequence shown here is derived from an EMBL/GenBank/DDBJ whole genome shotgun (WGS) entry which is preliminary data.</text>
</comment>
<name>A0AAD2FKC0_9STRA</name>
<protein>
    <submittedName>
        <fullName evidence="1">Uncharacterized protein</fullName>
    </submittedName>
</protein>
<evidence type="ECO:0000313" key="2">
    <source>
        <dbReference type="Proteomes" id="UP001295423"/>
    </source>
</evidence>
<reference evidence="1" key="1">
    <citation type="submission" date="2023-08" db="EMBL/GenBank/DDBJ databases">
        <authorList>
            <person name="Audoor S."/>
            <person name="Bilcke G."/>
        </authorList>
    </citation>
    <scope>NUCLEOTIDE SEQUENCE</scope>
</reference>
<dbReference type="Proteomes" id="UP001295423">
    <property type="component" value="Unassembled WGS sequence"/>
</dbReference>
<proteinExistence type="predicted"/>
<evidence type="ECO:0000313" key="1">
    <source>
        <dbReference type="EMBL" id="CAJ1945594.1"/>
    </source>
</evidence>
<gene>
    <name evidence="1" type="ORF">CYCCA115_LOCUS9738</name>
</gene>
<keyword evidence="2" id="KW-1185">Reference proteome</keyword>
<accession>A0AAD2FKC0</accession>
<dbReference type="EMBL" id="CAKOGP040001446">
    <property type="protein sequence ID" value="CAJ1945594.1"/>
    <property type="molecule type" value="Genomic_DNA"/>
</dbReference>
<sequence>MASFQERFKAALGPRGYESSMRRSVQSVILYEARRCISKQLPSLRPFQRRIAFWDQAVALIKQSNLLPHHREEIMWRTGTSRALMDPETAWKRMKIIEKELEKLINEKVKPCYKEGITHDELCKAFIQRVFQNQTGQAGKQCPDNWEHAHNNVIMTFRMYYDGLHLDPTLPEPAPVVEINVPHEKPAPIDAAAVMRSPASVRYSATNPAAASAPTVATRPPQVVAAAAAAAVVAPPSAYVASLEESPEDRLQVLREVKEYMEVLEKFEGVIHDDFLAKRKRELFEALPSIPPSSAARTRKRQRLA</sequence>
<organism evidence="1 2">
    <name type="scientific">Cylindrotheca closterium</name>
    <dbReference type="NCBI Taxonomy" id="2856"/>
    <lineage>
        <taxon>Eukaryota</taxon>
        <taxon>Sar</taxon>
        <taxon>Stramenopiles</taxon>
        <taxon>Ochrophyta</taxon>
        <taxon>Bacillariophyta</taxon>
        <taxon>Bacillariophyceae</taxon>
        <taxon>Bacillariophycidae</taxon>
        <taxon>Bacillariales</taxon>
        <taxon>Bacillariaceae</taxon>
        <taxon>Cylindrotheca</taxon>
    </lineage>
</organism>
<dbReference type="AlphaFoldDB" id="A0AAD2FKC0"/>